<dbReference type="KEGG" id="vg:77927460"/>
<dbReference type="EMBL" id="MT684598">
    <property type="protein sequence ID" value="QNN99243.1"/>
    <property type="molecule type" value="Genomic_DNA"/>
</dbReference>
<dbReference type="GeneID" id="77927460"/>
<evidence type="ECO:0000313" key="2">
    <source>
        <dbReference type="Proteomes" id="UP000516151"/>
    </source>
</evidence>
<accession>A0A7G9UYY8</accession>
<evidence type="ECO:0000313" key="1">
    <source>
        <dbReference type="EMBL" id="QNN99243.1"/>
    </source>
</evidence>
<reference evidence="1 2" key="1">
    <citation type="submission" date="2020-06" db="EMBL/GenBank/DDBJ databases">
        <authorList>
            <person name="Arora M.N."/>
            <person name="Dalling M.T."/>
            <person name="Dawson S.P.M."/>
            <person name="Elia S.N."/>
            <person name="Burke B."/>
            <person name="Shaffer C.D."/>
            <person name="Weston-Hafer K.A."/>
            <person name="Garlena R.A."/>
            <person name="Russell D.A."/>
            <person name="Pope W.H."/>
            <person name="Jacobs-Sera D."/>
            <person name="Hatfull G.F."/>
        </authorList>
    </citation>
    <scope>NUCLEOTIDE SEQUENCE [LARGE SCALE GENOMIC DNA]</scope>
</reference>
<protein>
    <submittedName>
        <fullName evidence="1">Uncharacterized protein</fullName>
    </submittedName>
</protein>
<name>A0A7G9UYY8_9CAUD</name>
<gene>
    <name evidence="1" type="primary">165</name>
    <name evidence="1" type="ORF">SEA_FAUST_165</name>
</gene>
<proteinExistence type="predicted"/>
<dbReference type="Proteomes" id="UP000516151">
    <property type="component" value="Segment"/>
</dbReference>
<organism evidence="1 2">
    <name type="scientific">Streptomyces phage Faust</name>
    <dbReference type="NCBI Taxonomy" id="2767565"/>
    <lineage>
        <taxon>Viruses</taxon>
        <taxon>Duplodnaviria</taxon>
        <taxon>Heunggongvirae</taxon>
        <taxon>Uroviricota</taxon>
        <taxon>Caudoviricetes</taxon>
        <taxon>Stanwilliamsviridae</taxon>
        <taxon>Loccivirinae</taxon>
        <taxon>Faustvirus</taxon>
        <taxon>Faustvirus faust</taxon>
    </lineage>
</organism>
<sequence>MPNLDYKGAHKFVREQRRLGNNVRWDGWDMVFWKPTRHGFTSVNGSYDKDKERWGVESRIVVDTNGMWRVPNKNVKQPTR</sequence>
<keyword evidence="2" id="KW-1185">Reference proteome</keyword>
<dbReference type="RefSeq" id="YP_010651750.1">
    <property type="nucleotide sequence ID" value="NC_070783.1"/>
</dbReference>